<evidence type="ECO:0008006" key="5">
    <source>
        <dbReference type="Google" id="ProtNLM"/>
    </source>
</evidence>
<dbReference type="OrthoDB" id="5152093at2759"/>
<gene>
    <name evidence="3" type="ORF">AB675_8633</name>
</gene>
<dbReference type="VEuPathDB" id="FungiDB:AB675_8633"/>
<reference evidence="3 4" key="1">
    <citation type="submission" date="2015-06" db="EMBL/GenBank/DDBJ databases">
        <title>Draft genome of the ant-associated black yeast Phialophora attae CBS 131958.</title>
        <authorList>
            <person name="Moreno L.F."/>
            <person name="Stielow B.J."/>
            <person name="de Hoog S."/>
            <person name="Vicente V.A."/>
            <person name="Weiss V.A."/>
            <person name="de Vries M."/>
            <person name="Cruz L.M."/>
            <person name="Souza E.M."/>
        </authorList>
    </citation>
    <scope>NUCLEOTIDE SEQUENCE [LARGE SCALE GENOMIC DNA]</scope>
    <source>
        <strain evidence="3 4">CBS 131958</strain>
    </source>
</reference>
<dbReference type="Proteomes" id="UP000038010">
    <property type="component" value="Unassembled WGS sequence"/>
</dbReference>
<dbReference type="STRING" id="1664694.A0A0N1H9L5"/>
<evidence type="ECO:0000313" key="4">
    <source>
        <dbReference type="Proteomes" id="UP000038010"/>
    </source>
</evidence>
<keyword evidence="2" id="KW-0732">Signal</keyword>
<evidence type="ECO:0000256" key="2">
    <source>
        <dbReference type="SAM" id="SignalP"/>
    </source>
</evidence>
<feature type="compositionally biased region" description="Low complexity" evidence="1">
    <location>
        <begin position="101"/>
        <end position="126"/>
    </location>
</feature>
<feature type="region of interest" description="Disordered" evidence="1">
    <location>
        <begin position="98"/>
        <end position="126"/>
    </location>
</feature>
<keyword evidence="4" id="KW-1185">Reference proteome</keyword>
<organism evidence="3 4">
    <name type="scientific">Cyphellophora attinorum</name>
    <dbReference type="NCBI Taxonomy" id="1664694"/>
    <lineage>
        <taxon>Eukaryota</taxon>
        <taxon>Fungi</taxon>
        <taxon>Dikarya</taxon>
        <taxon>Ascomycota</taxon>
        <taxon>Pezizomycotina</taxon>
        <taxon>Eurotiomycetes</taxon>
        <taxon>Chaetothyriomycetidae</taxon>
        <taxon>Chaetothyriales</taxon>
        <taxon>Cyphellophoraceae</taxon>
        <taxon>Cyphellophora</taxon>
    </lineage>
</organism>
<sequence length="143" mass="14321">MRFSITLATASLFSLAAANVQLGAIPITKLFARADITCESGDIVCGETCIPESYTCCPDKLGGCKADELCQKGDNDEYGCCPEGEICSGDGGAEFIDEKASTTSTASSSSATGSSSDEQKASGAGALRAGSVVVAVAAAVAML</sequence>
<dbReference type="RefSeq" id="XP_018004233.1">
    <property type="nucleotide sequence ID" value="XM_018149095.1"/>
</dbReference>
<dbReference type="GeneID" id="28740975"/>
<feature type="chain" id="PRO_5005873175" description="GPI anchored serine-threonine rich protein" evidence="2">
    <location>
        <begin position="19"/>
        <end position="143"/>
    </location>
</feature>
<feature type="signal peptide" evidence="2">
    <location>
        <begin position="1"/>
        <end position="18"/>
    </location>
</feature>
<dbReference type="AlphaFoldDB" id="A0A0N1H9L5"/>
<proteinExistence type="predicted"/>
<protein>
    <recommendedName>
        <fullName evidence="5">GPI anchored serine-threonine rich protein</fullName>
    </recommendedName>
</protein>
<comment type="caution">
    <text evidence="3">The sequence shown here is derived from an EMBL/GenBank/DDBJ whole genome shotgun (WGS) entry which is preliminary data.</text>
</comment>
<evidence type="ECO:0000313" key="3">
    <source>
        <dbReference type="EMBL" id="KPI44270.1"/>
    </source>
</evidence>
<evidence type="ECO:0000256" key="1">
    <source>
        <dbReference type="SAM" id="MobiDB-lite"/>
    </source>
</evidence>
<name>A0A0N1H9L5_9EURO</name>
<dbReference type="EMBL" id="LFJN01000003">
    <property type="protein sequence ID" value="KPI44270.1"/>
    <property type="molecule type" value="Genomic_DNA"/>
</dbReference>
<accession>A0A0N1H9L5</accession>